<evidence type="ECO:0000256" key="6">
    <source>
        <dbReference type="ARBA" id="ARBA00023136"/>
    </source>
</evidence>
<keyword evidence="3" id="KW-0813">Transport</keyword>
<dbReference type="Proteomes" id="UP000660070">
    <property type="component" value="Unassembled WGS sequence"/>
</dbReference>
<dbReference type="SUPFAM" id="SSF56954">
    <property type="entry name" value="Outer membrane efflux proteins (OEP)"/>
    <property type="match status" value="1"/>
</dbReference>
<proteinExistence type="inferred from homology"/>
<comment type="similarity">
    <text evidence="2">Belongs to the outer membrane factor (OMF) (TC 1.B.17) family.</text>
</comment>
<reference evidence="8 9" key="1">
    <citation type="submission" date="2020-11" db="EMBL/GenBank/DDBJ databases">
        <title>Kaistella gelatinilytica sp. nov., a flavobacterium isolated from Antarctic Soil.</title>
        <authorList>
            <person name="Li J."/>
        </authorList>
    </citation>
    <scope>NUCLEOTIDE SEQUENCE [LARGE SCALE GENOMIC DNA]</scope>
    <source>
        <strain evidence="8 9">G5-32</strain>
    </source>
</reference>
<comment type="subcellular location">
    <subcellularLocation>
        <location evidence="1">Cell outer membrane</location>
    </subcellularLocation>
</comment>
<dbReference type="InterPro" id="IPR003423">
    <property type="entry name" value="OMP_efflux"/>
</dbReference>
<dbReference type="InterPro" id="IPR051906">
    <property type="entry name" value="TolC-like"/>
</dbReference>
<keyword evidence="5" id="KW-0812">Transmembrane</keyword>
<evidence type="ECO:0000256" key="2">
    <source>
        <dbReference type="ARBA" id="ARBA00007613"/>
    </source>
</evidence>
<evidence type="ECO:0000256" key="1">
    <source>
        <dbReference type="ARBA" id="ARBA00004442"/>
    </source>
</evidence>
<evidence type="ECO:0000256" key="3">
    <source>
        <dbReference type="ARBA" id="ARBA00022448"/>
    </source>
</evidence>
<protein>
    <submittedName>
        <fullName evidence="8">TolC family protein</fullName>
    </submittedName>
</protein>
<sequence>MRSLYKVLIMISVFLCGIFVNSQETRKITVDEVMGLVLKRNAQLSVSEKKVQIAKQNIEVAKLQKLPTITASTSQFYLGNSFIIQKDFSDVTSIKLPHYGSSYGVQASQLIYKGGLINKSIEVAGLQEKISEFDYLKDQQDVKLNAINNLLEIYKINNQELVYENNKTLAVERLNNIKKFYQQGMITRNEVISGELAIINIEQGLVVLKNNRKIINYNLNILMGTDTTTELLPVQVFDLDAPSTLKDQQYYLQLAQENNPLSKSYKTNIEIAQKNIEIINTDKYPSIAGFSSTSVNKPLSSGNPILDAYSGGFQVGVSVSYDIDNLFKTKKRLQVGVLQKEQAEAGSKLIEENIAMDVNAAYIRRQNALENLKILEKAKVLAAENYKITEAKYLNQFAVQAEMTDAQNQNIQTELDYVNAEIDVLYQHYTLLKSTGTL</sequence>
<accession>A0ABS0FFA3</accession>
<dbReference type="PANTHER" id="PTHR30026:SF23">
    <property type="entry name" value="TO APRF-PUTATIVE OUTER MEMBRANE EFFLUX PROTEIN OR SECRETED ALKALINE PHOSPHATASE-RELATED"/>
    <property type="match status" value="1"/>
</dbReference>
<dbReference type="Pfam" id="PF02321">
    <property type="entry name" value="OEP"/>
    <property type="match status" value="1"/>
</dbReference>
<evidence type="ECO:0000313" key="8">
    <source>
        <dbReference type="EMBL" id="MBF8458370.1"/>
    </source>
</evidence>
<comment type="caution">
    <text evidence="8">The sequence shown here is derived from an EMBL/GenBank/DDBJ whole genome shotgun (WGS) entry which is preliminary data.</text>
</comment>
<dbReference type="Gene3D" id="1.20.1600.10">
    <property type="entry name" value="Outer membrane efflux proteins (OEP)"/>
    <property type="match status" value="1"/>
</dbReference>
<gene>
    <name evidence="8" type="ORF">IV494_14395</name>
</gene>
<dbReference type="EMBL" id="JADPVI010000005">
    <property type="protein sequence ID" value="MBF8458370.1"/>
    <property type="molecule type" value="Genomic_DNA"/>
</dbReference>
<keyword evidence="7" id="KW-0998">Cell outer membrane</keyword>
<evidence type="ECO:0000256" key="7">
    <source>
        <dbReference type="ARBA" id="ARBA00023237"/>
    </source>
</evidence>
<evidence type="ECO:0000256" key="4">
    <source>
        <dbReference type="ARBA" id="ARBA00022452"/>
    </source>
</evidence>
<name>A0ABS0FFA3_9FLAO</name>
<organism evidence="8 9">
    <name type="scientific">Kaistella gelatinilytica</name>
    <dbReference type="NCBI Taxonomy" id="2787636"/>
    <lineage>
        <taxon>Bacteria</taxon>
        <taxon>Pseudomonadati</taxon>
        <taxon>Bacteroidota</taxon>
        <taxon>Flavobacteriia</taxon>
        <taxon>Flavobacteriales</taxon>
        <taxon>Weeksellaceae</taxon>
        <taxon>Chryseobacterium group</taxon>
        <taxon>Kaistella</taxon>
    </lineage>
</organism>
<dbReference type="RefSeq" id="WP_196080813.1">
    <property type="nucleotide sequence ID" value="NZ_JADPVI010000005.1"/>
</dbReference>
<keyword evidence="9" id="KW-1185">Reference proteome</keyword>
<dbReference type="PANTHER" id="PTHR30026">
    <property type="entry name" value="OUTER MEMBRANE PROTEIN TOLC"/>
    <property type="match status" value="1"/>
</dbReference>
<keyword evidence="6" id="KW-0472">Membrane</keyword>
<keyword evidence="4" id="KW-1134">Transmembrane beta strand</keyword>
<evidence type="ECO:0000313" key="9">
    <source>
        <dbReference type="Proteomes" id="UP000660070"/>
    </source>
</evidence>
<evidence type="ECO:0000256" key="5">
    <source>
        <dbReference type="ARBA" id="ARBA00022692"/>
    </source>
</evidence>